<dbReference type="Proteomes" id="UP000308549">
    <property type="component" value="Unassembled WGS sequence"/>
</dbReference>
<sequence length="231" mass="26486">MSRTISLYSPSMKAALDSSDPDDTLESIITTWTNDMLEARHDYIQHLFPLPERSPINPNAPLITKDVRDAFLKHKDLSTQLGRAFARMAAFYGFVVWDNGNIAEASNFQTRARDSWLTTMDHNHLRISRIIRCMRILGLQSQARRFLIALLSADQDQICNKNSVTYWCRAALWPLETPPSHPQDPEVSWLKGDEKGSNEEVGDERGVGERRIDERAEDKLRAYISRRKLSV</sequence>
<evidence type="ECO:0000256" key="2">
    <source>
        <dbReference type="SAM" id="MobiDB-lite"/>
    </source>
</evidence>
<feature type="compositionally biased region" description="Basic and acidic residues" evidence="2">
    <location>
        <begin position="191"/>
        <end position="210"/>
    </location>
</feature>
<dbReference type="InterPro" id="IPR006757">
    <property type="entry name" value="OGF_rcpt"/>
</dbReference>
<reference evidence="4 5" key="1">
    <citation type="submission" date="2017-03" db="EMBL/GenBank/DDBJ databases">
        <title>Genomes of endolithic fungi from Antarctica.</title>
        <authorList>
            <person name="Coleine C."/>
            <person name="Masonjones S."/>
            <person name="Stajich J.E."/>
        </authorList>
    </citation>
    <scope>NUCLEOTIDE SEQUENCE [LARGE SCALE GENOMIC DNA]</scope>
    <source>
        <strain evidence="4 5">CCFEE 6315</strain>
    </source>
</reference>
<evidence type="ECO:0000259" key="3">
    <source>
        <dbReference type="Pfam" id="PF04664"/>
    </source>
</evidence>
<dbReference type="Pfam" id="PF04664">
    <property type="entry name" value="OGFr_N"/>
    <property type="match status" value="1"/>
</dbReference>
<dbReference type="OrthoDB" id="9030204at2759"/>
<name>A0A4V6WJQ0_9PEZI</name>
<feature type="domain" description="Opioid growth factor receptor (OGFr) conserved" evidence="3">
    <location>
        <begin position="20"/>
        <end position="147"/>
    </location>
</feature>
<dbReference type="InterPro" id="IPR039574">
    <property type="entry name" value="OGFr"/>
</dbReference>
<dbReference type="GO" id="GO:0016020">
    <property type="term" value="C:membrane"/>
    <property type="evidence" value="ECO:0007669"/>
    <property type="project" value="InterPro"/>
</dbReference>
<dbReference type="AlphaFoldDB" id="A0A4V6WJQ0"/>
<feature type="region of interest" description="Disordered" evidence="2">
    <location>
        <begin position="178"/>
        <end position="210"/>
    </location>
</feature>
<evidence type="ECO:0000313" key="4">
    <source>
        <dbReference type="EMBL" id="TKA25069.1"/>
    </source>
</evidence>
<evidence type="ECO:0000313" key="5">
    <source>
        <dbReference type="Proteomes" id="UP000308549"/>
    </source>
</evidence>
<gene>
    <name evidence="4" type="ORF">B0A50_06133</name>
</gene>
<protein>
    <recommendedName>
        <fullName evidence="3">Opioid growth factor receptor (OGFr) conserved domain-containing protein</fullName>
    </recommendedName>
</protein>
<dbReference type="PANTHER" id="PTHR14015:SF2">
    <property type="entry name" value="OPIOID GROWTH FACTOR RECEPTOR (OGFR) CONSERVED DOMAIN-CONTAINING PROTEIN"/>
    <property type="match status" value="1"/>
</dbReference>
<accession>A0A4V6WJQ0</accession>
<dbReference type="PANTHER" id="PTHR14015">
    <property type="entry name" value="OPIOID GROWTH FACTOR RECEPTOR OGFR ZETA-TYPE OPIOID RECEPTOR"/>
    <property type="match status" value="1"/>
</dbReference>
<keyword evidence="5" id="KW-1185">Reference proteome</keyword>
<comment type="similarity">
    <text evidence="1">Belongs to the opioid growth factor receptor family.</text>
</comment>
<dbReference type="GO" id="GO:0140625">
    <property type="term" value="F:opioid growth factor receptor activity"/>
    <property type="evidence" value="ECO:0007669"/>
    <property type="project" value="InterPro"/>
</dbReference>
<comment type="caution">
    <text evidence="4">The sequence shown here is derived from an EMBL/GenBank/DDBJ whole genome shotgun (WGS) entry which is preliminary data.</text>
</comment>
<dbReference type="EMBL" id="NAJL01000038">
    <property type="protein sequence ID" value="TKA25069.1"/>
    <property type="molecule type" value="Genomic_DNA"/>
</dbReference>
<organism evidence="4 5">
    <name type="scientific">Salinomyces thailandicus</name>
    <dbReference type="NCBI Taxonomy" id="706561"/>
    <lineage>
        <taxon>Eukaryota</taxon>
        <taxon>Fungi</taxon>
        <taxon>Dikarya</taxon>
        <taxon>Ascomycota</taxon>
        <taxon>Pezizomycotina</taxon>
        <taxon>Dothideomycetes</taxon>
        <taxon>Dothideomycetidae</taxon>
        <taxon>Mycosphaerellales</taxon>
        <taxon>Teratosphaeriaceae</taxon>
        <taxon>Salinomyces</taxon>
    </lineage>
</organism>
<evidence type="ECO:0000256" key="1">
    <source>
        <dbReference type="ARBA" id="ARBA00010365"/>
    </source>
</evidence>
<proteinExistence type="inferred from homology"/>